<evidence type="ECO:0000256" key="1">
    <source>
        <dbReference type="SAM" id="MobiDB-lite"/>
    </source>
</evidence>
<gene>
    <name evidence="2" type="ORF">GCM10009839_50000</name>
</gene>
<proteinExistence type="predicted"/>
<dbReference type="Proteomes" id="UP001500751">
    <property type="component" value="Unassembled WGS sequence"/>
</dbReference>
<evidence type="ECO:0000313" key="3">
    <source>
        <dbReference type="Proteomes" id="UP001500751"/>
    </source>
</evidence>
<name>A0ABN2UQE2_9ACTN</name>
<comment type="caution">
    <text evidence="2">The sequence shown here is derived from an EMBL/GenBank/DDBJ whole genome shotgun (WGS) entry which is preliminary data.</text>
</comment>
<reference evidence="2 3" key="1">
    <citation type="journal article" date="2019" name="Int. J. Syst. Evol. Microbiol.">
        <title>The Global Catalogue of Microorganisms (GCM) 10K type strain sequencing project: providing services to taxonomists for standard genome sequencing and annotation.</title>
        <authorList>
            <consortium name="The Broad Institute Genomics Platform"/>
            <consortium name="The Broad Institute Genome Sequencing Center for Infectious Disease"/>
            <person name="Wu L."/>
            <person name="Ma J."/>
        </authorList>
    </citation>
    <scope>NUCLEOTIDE SEQUENCE [LARGE SCALE GENOMIC DNA]</scope>
    <source>
        <strain evidence="2 3">JCM 16014</strain>
    </source>
</reference>
<feature type="region of interest" description="Disordered" evidence="1">
    <location>
        <begin position="86"/>
        <end position="112"/>
    </location>
</feature>
<dbReference type="EMBL" id="BAAAQN010000031">
    <property type="protein sequence ID" value="GAA2041532.1"/>
    <property type="molecule type" value="Genomic_DNA"/>
</dbReference>
<evidence type="ECO:0000313" key="2">
    <source>
        <dbReference type="EMBL" id="GAA2041532.1"/>
    </source>
</evidence>
<keyword evidence="3" id="KW-1185">Reference proteome</keyword>
<accession>A0ABN2UQE2</accession>
<organism evidence="2 3">
    <name type="scientific">Catenulispora yoronensis</name>
    <dbReference type="NCBI Taxonomy" id="450799"/>
    <lineage>
        <taxon>Bacteria</taxon>
        <taxon>Bacillati</taxon>
        <taxon>Actinomycetota</taxon>
        <taxon>Actinomycetes</taxon>
        <taxon>Catenulisporales</taxon>
        <taxon>Catenulisporaceae</taxon>
        <taxon>Catenulispora</taxon>
    </lineage>
</organism>
<sequence>MITASPRAEILIAREVGDDQARRLVDLLSEFSVEAEVKRERGHRGAEELGWLVLLALPLHGFLSGLGEEAAKGFYARLCRTFGRGHGKHRSGTPVNASNASNAELEADDAPDKSLTLQDSVSGLRIELEFALPDEAFDQLAVLDLGIYGSARLRYDREAGLWRADSDPAAQ</sequence>
<protein>
    <submittedName>
        <fullName evidence="2">Uncharacterized protein</fullName>
    </submittedName>
</protein>
<dbReference type="RefSeq" id="WP_344668083.1">
    <property type="nucleotide sequence ID" value="NZ_BAAAQN010000031.1"/>
</dbReference>